<dbReference type="SUPFAM" id="SSF103473">
    <property type="entry name" value="MFS general substrate transporter"/>
    <property type="match status" value="1"/>
</dbReference>
<feature type="transmembrane region" description="Helical" evidence="5">
    <location>
        <begin position="343"/>
        <end position="363"/>
    </location>
</feature>
<keyword evidence="4 5" id="KW-0472">Membrane</keyword>
<dbReference type="Proteomes" id="UP000807504">
    <property type="component" value="Unassembled WGS sequence"/>
</dbReference>
<dbReference type="PROSITE" id="PS00216">
    <property type="entry name" value="SUGAR_TRANSPORT_1"/>
    <property type="match status" value="1"/>
</dbReference>
<evidence type="ECO:0000256" key="3">
    <source>
        <dbReference type="ARBA" id="ARBA00022989"/>
    </source>
</evidence>
<reference evidence="7" key="2">
    <citation type="submission" date="2020-06" db="EMBL/GenBank/DDBJ databases">
        <authorList>
            <person name="Sheffer M."/>
        </authorList>
    </citation>
    <scope>NUCLEOTIDE SEQUENCE</scope>
</reference>
<dbReference type="PROSITE" id="PS50850">
    <property type="entry name" value="MFS"/>
    <property type="match status" value="1"/>
</dbReference>
<keyword evidence="3 5" id="KW-1133">Transmembrane helix</keyword>
<dbReference type="EMBL" id="JABXBU010002231">
    <property type="protein sequence ID" value="KAF8764216.1"/>
    <property type="molecule type" value="Genomic_DNA"/>
</dbReference>
<evidence type="ECO:0000313" key="7">
    <source>
        <dbReference type="EMBL" id="KAF8764216.1"/>
    </source>
</evidence>
<evidence type="ECO:0000256" key="5">
    <source>
        <dbReference type="SAM" id="Phobius"/>
    </source>
</evidence>
<dbReference type="Gene3D" id="1.20.1250.20">
    <property type="entry name" value="MFS general substrate transporter like domains"/>
    <property type="match status" value="1"/>
</dbReference>
<reference evidence="7" key="1">
    <citation type="journal article" date="2020" name="bioRxiv">
        <title>Chromosome-level reference genome of the European wasp spider Argiope bruennichi: a resource for studies on range expansion and evolutionary adaptation.</title>
        <authorList>
            <person name="Sheffer M.M."/>
            <person name="Hoppe A."/>
            <person name="Krehenwinkel H."/>
            <person name="Uhl G."/>
            <person name="Kuss A.W."/>
            <person name="Jensen L."/>
            <person name="Jensen C."/>
            <person name="Gillespie R.G."/>
            <person name="Hoff K.J."/>
            <person name="Prost S."/>
        </authorList>
    </citation>
    <scope>NUCLEOTIDE SEQUENCE</scope>
</reference>
<feature type="transmembrane region" description="Helical" evidence="5">
    <location>
        <begin position="179"/>
        <end position="205"/>
    </location>
</feature>
<feature type="transmembrane region" description="Helical" evidence="5">
    <location>
        <begin position="375"/>
        <end position="395"/>
    </location>
</feature>
<dbReference type="AlphaFoldDB" id="A0A8T0E1H5"/>
<dbReference type="InterPro" id="IPR005829">
    <property type="entry name" value="Sugar_transporter_CS"/>
</dbReference>
<dbReference type="InterPro" id="IPR011701">
    <property type="entry name" value="MFS"/>
</dbReference>
<protein>
    <submittedName>
        <fullName evidence="7">Proton-coupled folate transporter like protein</fullName>
    </submittedName>
</protein>
<dbReference type="InterPro" id="IPR036259">
    <property type="entry name" value="MFS_trans_sf"/>
</dbReference>
<feature type="transmembrane region" description="Helical" evidence="5">
    <location>
        <begin position="64"/>
        <end position="85"/>
    </location>
</feature>
<dbReference type="PANTHER" id="PTHR23507">
    <property type="entry name" value="ZGC:174356"/>
    <property type="match status" value="1"/>
</dbReference>
<dbReference type="InterPro" id="IPR020846">
    <property type="entry name" value="MFS_dom"/>
</dbReference>
<dbReference type="Pfam" id="PF07690">
    <property type="entry name" value="MFS_1"/>
    <property type="match status" value="1"/>
</dbReference>
<feature type="transmembrane region" description="Helical" evidence="5">
    <location>
        <begin position="244"/>
        <end position="266"/>
    </location>
</feature>
<sequence length="505" mass="56158">MSSAYSENVANSYYSYPGNSNETSVSVHPQNNDDINDYSEPLTKGMKSNTKCFKITFDAFKMEILTFLILFSINVIQTTSTSMILDKVCLVHFNYSAEICNNLNNNTEIKSAVEKLATNYHLGYSLIKTVPSAILSGFIGPWSDQYGRKAPMLIAIFGVTIEALGLATCSYFMQSRVEYFFIPALFSGCFGGVITILAVIYSYASDLTAEERRTTKYAFLEMAIGLGEPLGSASGGWIANFVGYPPVFLLSASGFVISFIWVAFLLPETRGLGNEDDSRYKKLFTCKGIKESFETTTKKRPNKGRKQLLLLILSMCIVVTTAYCSGSINFLFVHHQYNWGQTIYSYITAIYSIVGTVTLAAMVPTFKYFKLGDPTLGLIGTTSMIMKFICFGLAWNPILFHFGNILGCVGRCSLFAARSRISKLVSNDDLGKVFSFMATFETLFPLLMVILISEIFNSFLDTYAAMPYLILALCLLLPLAVFIWIIRLSAKDSTYKYIEEEGTDA</sequence>
<dbReference type="GO" id="GO:0022857">
    <property type="term" value="F:transmembrane transporter activity"/>
    <property type="evidence" value="ECO:0007669"/>
    <property type="project" value="InterPro"/>
</dbReference>
<feature type="domain" description="Major facilitator superfamily (MFS) profile" evidence="6">
    <location>
        <begin position="66"/>
        <end position="490"/>
    </location>
</feature>
<proteinExistence type="predicted"/>
<evidence type="ECO:0000259" key="6">
    <source>
        <dbReference type="PROSITE" id="PS50850"/>
    </source>
</evidence>
<dbReference type="OrthoDB" id="6415315at2759"/>
<name>A0A8T0E1H5_ARGBR</name>
<feature type="transmembrane region" description="Helical" evidence="5">
    <location>
        <begin position="433"/>
        <end position="453"/>
    </location>
</feature>
<comment type="subcellular location">
    <subcellularLocation>
        <location evidence="1">Membrane</location>
        <topology evidence="1">Multi-pass membrane protein</topology>
    </subcellularLocation>
</comment>
<evidence type="ECO:0000313" key="8">
    <source>
        <dbReference type="Proteomes" id="UP000807504"/>
    </source>
</evidence>
<dbReference type="GO" id="GO:0016020">
    <property type="term" value="C:membrane"/>
    <property type="evidence" value="ECO:0007669"/>
    <property type="project" value="UniProtKB-SubCell"/>
</dbReference>
<accession>A0A8T0E1H5</accession>
<feature type="transmembrane region" description="Helical" evidence="5">
    <location>
        <begin position="308"/>
        <end position="331"/>
    </location>
</feature>
<evidence type="ECO:0000256" key="4">
    <source>
        <dbReference type="ARBA" id="ARBA00023136"/>
    </source>
</evidence>
<dbReference type="OMA" id="NIVHASR"/>
<keyword evidence="8" id="KW-1185">Reference proteome</keyword>
<dbReference type="PANTHER" id="PTHR23507:SF1">
    <property type="entry name" value="FI18259P1-RELATED"/>
    <property type="match status" value="1"/>
</dbReference>
<feature type="transmembrane region" description="Helical" evidence="5">
    <location>
        <begin position="152"/>
        <end position="173"/>
    </location>
</feature>
<keyword evidence="2 5" id="KW-0812">Transmembrane</keyword>
<evidence type="ECO:0000256" key="1">
    <source>
        <dbReference type="ARBA" id="ARBA00004141"/>
    </source>
</evidence>
<gene>
    <name evidence="7" type="ORF">HNY73_022314</name>
</gene>
<evidence type="ECO:0000256" key="2">
    <source>
        <dbReference type="ARBA" id="ARBA00022692"/>
    </source>
</evidence>
<comment type="caution">
    <text evidence="7">The sequence shown here is derived from an EMBL/GenBank/DDBJ whole genome shotgun (WGS) entry which is preliminary data.</text>
</comment>
<feature type="transmembrane region" description="Helical" evidence="5">
    <location>
        <begin position="465"/>
        <end position="486"/>
    </location>
</feature>
<organism evidence="7 8">
    <name type="scientific">Argiope bruennichi</name>
    <name type="common">Wasp spider</name>
    <name type="synonym">Aranea bruennichi</name>
    <dbReference type="NCBI Taxonomy" id="94029"/>
    <lineage>
        <taxon>Eukaryota</taxon>
        <taxon>Metazoa</taxon>
        <taxon>Ecdysozoa</taxon>
        <taxon>Arthropoda</taxon>
        <taxon>Chelicerata</taxon>
        <taxon>Arachnida</taxon>
        <taxon>Araneae</taxon>
        <taxon>Araneomorphae</taxon>
        <taxon>Entelegynae</taxon>
        <taxon>Araneoidea</taxon>
        <taxon>Araneidae</taxon>
        <taxon>Argiope</taxon>
    </lineage>
</organism>